<dbReference type="PANTHER" id="PTHR43584">
    <property type="entry name" value="NUCLEOTIDYL TRANSFERASE"/>
    <property type="match status" value="1"/>
</dbReference>
<evidence type="ECO:0000259" key="6">
    <source>
        <dbReference type="Pfam" id="PF00483"/>
    </source>
</evidence>
<dbReference type="InterPro" id="IPR005835">
    <property type="entry name" value="NTP_transferase_dom"/>
</dbReference>
<dbReference type="SUPFAM" id="SSF53448">
    <property type="entry name" value="Nucleotide-diphospho-sugar transferases"/>
    <property type="match status" value="1"/>
</dbReference>
<keyword evidence="7" id="KW-0012">Acyltransferase</keyword>
<dbReference type="InterPro" id="IPR050065">
    <property type="entry name" value="GlmU-like"/>
</dbReference>
<keyword evidence="4 7" id="KW-0548">Nucleotidyltransferase</keyword>
<accession>A0A3B1DU83</accession>
<dbReference type="CDD" id="cd02540">
    <property type="entry name" value="GT2_GlmU_N_bac"/>
    <property type="match status" value="1"/>
</dbReference>
<dbReference type="GO" id="GO:0005737">
    <property type="term" value="C:cytoplasm"/>
    <property type="evidence" value="ECO:0007669"/>
    <property type="project" value="UniProtKB-SubCell"/>
</dbReference>
<dbReference type="Pfam" id="PF00483">
    <property type="entry name" value="NTP_transferase"/>
    <property type="match status" value="1"/>
</dbReference>
<dbReference type="EMBL" id="UOGH01000240">
    <property type="protein sequence ID" value="VAX32187.1"/>
    <property type="molecule type" value="Genomic_DNA"/>
</dbReference>
<dbReference type="EC" id="2.7.7.23" evidence="2"/>
<dbReference type="GO" id="GO:0016746">
    <property type="term" value="F:acyltransferase activity"/>
    <property type="evidence" value="ECO:0007669"/>
    <property type="project" value="UniProtKB-KW"/>
</dbReference>
<evidence type="ECO:0000313" key="7">
    <source>
        <dbReference type="EMBL" id="VAX32187.1"/>
    </source>
</evidence>
<name>A0A3B1DU83_9ZZZZ</name>
<proteinExistence type="predicted"/>
<dbReference type="InterPro" id="IPR001451">
    <property type="entry name" value="Hexapep"/>
</dbReference>
<sequence length="328" mass="36049">MKKAIACVVLAAGQGTRMRSTIPKVLHKLNGIPMIHYVLRAVSGLGPERVIVVAGRDNERVLREALKTENVQFALQKTPLGTAHALMSAGKALRGFQGDVLVLNGDTPLVSTMTLRKFITRHRRARKSLSLLSFIAGDPSGYGRILRDRSGTPIGIREEKDATEEERTIEEVNSGIYLFNPRTLTLLKKIGLNSKKGEYYLTDILEIASQKGLGCGVCCSGDEWEFLGINTTDELLRAQRILREKTVRYWLERDVSFMDETAVYIHPDVVIGEGTHIYPNVYLEGGTSIGSGCVIYPDVRITDSTVGDGVTIKDSSVIESAEIQGNTI</sequence>
<dbReference type="GO" id="GO:0003977">
    <property type="term" value="F:UDP-N-acetylglucosamine diphosphorylase activity"/>
    <property type="evidence" value="ECO:0007669"/>
    <property type="project" value="UniProtKB-EC"/>
</dbReference>
<evidence type="ECO:0000256" key="4">
    <source>
        <dbReference type="ARBA" id="ARBA00022695"/>
    </source>
</evidence>
<dbReference type="PANTHER" id="PTHR43584:SF3">
    <property type="entry name" value="BIFUNCTIONAL PROTEIN GLMU"/>
    <property type="match status" value="1"/>
</dbReference>
<dbReference type="AlphaFoldDB" id="A0A3B1DU83"/>
<organism evidence="7">
    <name type="scientific">hydrothermal vent metagenome</name>
    <dbReference type="NCBI Taxonomy" id="652676"/>
    <lineage>
        <taxon>unclassified sequences</taxon>
        <taxon>metagenomes</taxon>
        <taxon>ecological metagenomes</taxon>
    </lineage>
</organism>
<comment type="catalytic activity">
    <reaction evidence="5">
        <text>N-acetyl-alpha-D-glucosamine 1-phosphate + UTP + H(+) = UDP-N-acetyl-alpha-D-glucosamine + diphosphate</text>
        <dbReference type="Rhea" id="RHEA:13509"/>
        <dbReference type="ChEBI" id="CHEBI:15378"/>
        <dbReference type="ChEBI" id="CHEBI:33019"/>
        <dbReference type="ChEBI" id="CHEBI:46398"/>
        <dbReference type="ChEBI" id="CHEBI:57705"/>
        <dbReference type="ChEBI" id="CHEBI:57776"/>
        <dbReference type="EC" id="2.7.7.23"/>
    </reaction>
</comment>
<evidence type="ECO:0000256" key="3">
    <source>
        <dbReference type="ARBA" id="ARBA00022679"/>
    </source>
</evidence>
<evidence type="ECO:0000256" key="1">
    <source>
        <dbReference type="ARBA" id="ARBA00004496"/>
    </source>
</evidence>
<dbReference type="InterPro" id="IPR029044">
    <property type="entry name" value="Nucleotide-diphossugar_trans"/>
</dbReference>
<comment type="subcellular location">
    <subcellularLocation>
        <location evidence="1">Cytoplasm</location>
    </subcellularLocation>
</comment>
<gene>
    <name evidence="7" type="ORF">MNBD_NITROSPIRAE02-157</name>
</gene>
<dbReference type="Pfam" id="PF00132">
    <property type="entry name" value="Hexapep"/>
    <property type="match status" value="1"/>
</dbReference>
<keyword evidence="3 7" id="KW-0808">Transferase</keyword>
<evidence type="ECO:0000256" key="5">
    <source>
        <dbReference type="ARBA" id="ARBA00048493"/>
    </source>
</evidence>
<evidence type="ECO:0000256" key="2">
    <source>
        <dbReference type="ARBA" id="ARBA00012457"/>
    </source>
</evidence>
<dbReference type="Gene3D" id="2.160.10.10">
    <property type="entry name" value="Hexapeptide repeat proteins"/>
    <property type="match status" value="1"/>
</dbReference>
<feature type="non-terminal residue" evidence="7">
    <location>
        <position position="328"/>
    </location>
</feature>
<feature type="domain" description="Nucleotidyl transferase" evidence="6">
    <location>
        <begin position="8"/>
        <end position="239"/>
    </location>
</feature>
<reference evidence="7" key="1">
    <citation type="submission" date="2018-06" db="EMBL/GenBank/DDBJ databases">
        <authorList>
            <person name="Zhirakovskaya E."/>
        </authorList>
    </citation>
    <scope>NUCLEOTIDE SEQUENCE</scope>
</reference>
<dbReference type="Gene3D" id="3.90.550.10">
    <property type="entry name" value="Spore Coat Polysaccharide Biosynthesis Protein SpsA, Chain A"/>
    <property type="match status" value="1"/>
</dbReference>
<protein>
    <recommendedName>
        <fullName evidence="2">UDP-N-acetylglucosamine diphosphorylase</fullName>
        <ecNumber evidence="2">2.7.7.23</ecNumber>
    </recommendedName>
</protein>